<keyword evidence="3" id="KW-0812">Transmembrane</keyword>
<feature type="transmembrane region" description="Helical" evidence="3">
    <location>
        <begin position="6"/>
        <end position="25"/>
    </location>
</feature>
<evidence type="ECO:0000313" key="4">
    <source>
        <dbReference type="EMBL" id="SHL96925.1"/>
    </source>
</evidence>
<accession>A0A1M7EYM4</accession>
<dbReference type="EC" id="3.4.23.-" evidence="1"/>
<dbReference type="Proteomes" id="UP000184038">
    <property type="component" value="Unassembled WGS sequence"/>
</dbReference>
<evidence type="ECO:0000313" key="5">
    <source>
        <dbReference type="Proteomes" id="UP000184038"/>
    </source>
</evidence>
<dbReference type="PIRSF" id="PIRSF018571">
    <property type="entry name" value="SpoIIGA"/>
    <property type="match status" value="1"/>
</dbReference>
<dbReference type="STRING" id="1120996.SAMN02746066_00290"/>
<comment type="subcellular location">
    <subcellularLocation>
        <location evidence="1">Cell membrane</location>
    </subcellularLocation>
</comment>
<evidence type="ECO:0000256" key="2">
    <source>
        <dbReference type="PIRSR" id="PIRSR018571-1"/>
    </source>
</evidence>
<dbReference type="OrthoDB" id="2690199at2"/>
<keyword evidence="1" id="KW-0749">Sporulation</keyword>
<sequence length="297" mass="33946">MKLEVYIDLVFGVNLIMDYLLLEMMQKLVKKNSKMGRKIFAAILGGLGACFSIMVPTFRSGIFMILFGVILAGFMLKIAFRYETMKALARDILVYYAITFLVGGILNYLYYYTSAGYYITEFMRILPSKALNFFYLICFFAIAGGFIHLVKRILIQMKGTRELFYNVELVFGEKKITCKGFLDTGNHLREPVSKRPVVIADLDGIKDILPEELIDYAKDFMSDAIHKNIDRFVVRIKWIPYHAVGTEEGILPGIVFDEVNILKEDGVVHNPNITVAIYQGKLTVDNSYHIILHEELL</sequence>
<evidence type="ECO:0000256" key="1">
    <source>
        <dbReference type="PIRNR" id="PIRNR018571"/>
    </source>
</evidence>
<keyword evidence="5" id="KW-1185">Reference proteome</keyword>
<dbReference type="Pfam" id="PF03419">
    <property type="entry name" value="Peptidase_U4"/>
    <property type="match status" value="1"/>
</dbReference>
<protein>
    <recommendedName>
        <fullName evidence="1">Sporulation sigma-E factor-processing peptidase</fullName>
        <ecNumber evidence="1">3.4.23.-</ecNumber>
    </recommendedName>
    <alternativeName>
        <fullName evidence="1">Membrane-associated aspartic protease</fullName>
    </alternativeName>
    <alternativeName>
        <fullName evidence="1">Stage II sporulation protein GA</fullName>
    </alternativeName>
</protein>
<comment type="similarity">
    <text evidence="1">Belongs to the peptidase U4 family.</text>
</comment>
<dbReference type="InterPro" id="IPR005081">
    <property type="entry name" value="SpoIIGA"/>
</dbReference>
<keyword evidence="1" id="KW-1003">Cell membrane</keyword>
<comment type="function">
    <text evidence="1">Probable aspartic protease that is responsible for the proteolytic cleavage of the RNA polymerase sigma E factor (SigE/spoIIGB) to yield the active peptide in the mother cell during sporulation. Responds to a signal from the forespore that is triggered by the extracellular signal protein SpoIIR.</text>
</comment>
<dbReference type="EMBL" id="FRCP01000005">
    <property type="protein sequence ID" value="SHL96925.1"/>
    <property type="molecule type" value="Genomic_DNA"/>
</dbReference>
<evidence type="ECO:0000256" key="3">
    <source>
        <dbReference type="SAM" id="Phobius"/>
    </source>
</evidence>
<feature type="transmembrane region" description="Helical" evidence="3">
    <location>
        <begin position="133"/>
        <end position="150"/>
    </location>
</feature>
<dbReference type="RefSeq" id="WP_073282004.1">
    <property type="nucleotide sequence ID" value="NZ_FRCP01000005.1"/>
</dbReference>
<feature type="transmembrane region" description="Helical" evidence="3">
    <location>
        <begin position="37"/>
        <end position="55"/>
    </location>
</feature>
<name>A0A1M7EYM4_9FIRM</name>
<feature type="transmembrane region" description="Helical" evidence="3">
    <location>
        <begin position="61"/>
        <end position="80"/>
    </location>
</feature>
<organism evidence="4 5">
    <name type="scientific">Anaerosporobacter mobilis DSM 15930</name>
    <dbReference type="NCBI Taxonomy" id="1120996"/>
    <lineage>
        <taxon>Bacteria</taxon>
        <taxon>Bacillati</taxon>
        <taxon>Bacillota</taxon>
        <taxon>Clostridia</taxon>
        <taxon>Lachnospirales</taxon>
        <taxon>Lachnospiraceae</taxon>
        <taxon>Anaerosporobacter</taxon>
    </lineage>
</organism>
<dbReference type="GO" id="GO:0006508">
    <property type="term" value="P:proteolysis"/>
    <property type="evidence" value="ECO:0007669"/>
    <property type="project" value="UniProtKB-KW"/>
</dbReference>
<dbReference type="GO" id="GO:0005886">
    <property type="term" value="C:plasma membrane"/>
    <property type="evidence" value="ECO:0007669"/>
    <property type="project" value="UniProtKB-SubCell"/>
</dbReference>
<keyword evidence="1" id="KW-0064">Aspartyl protease</keyword>
<keyword evidence="1" id="KW-0645">Protease</keyword>
<dbReference type="GO" id="GO:0030436">
    <property type="term" value="P:asexual sporulation"/>
    <property type="evidence" value="ECO:0007669"/>
    <property type="project" value="InterPro"/>
</dbReference>
<keyword evidence="1 3" id="KW-0472">Membrane</keyword>
<reference evidence="4 5" key="1">
    <citation type="submission" date="2016-11" db="EMBL/GenBank/DDBJ databases">
        <authorList>
            <person name="Jaros S."/>
            <person name="Januszkiewicz K."/>
            <person name="Wedrychowicz H."/>
        </authorList>
    </citation>
    <scope>NUCLEOTIDE SEQUENCE [LARGE SCALE GENOMIC DNA]</scope>
    <source>
        <strain evidence="4 5">DSM 15930</strain>
    </source>
</reference>
<dbReference type="AlphaFoldDB" id="A0A1M7EYM4"/>
<dbReference type="GO" id="GO:0004190">
    <property type="term" value="F:aspartic-type endopeptidase activity"/>
    <property type="evidence" value="ECO:0007669"/>
    <property type="project" value="UniProtKB-KW"/>
</dbReference>
<feature type="active site" evidence="2">
    <location>
        <position position="183"/>
    </location>
</feature>
<proteinExistence type="inferred from homology"/>
<feature type="transmembrane region" description="Helical" evidence="3">
    <location>
        <begin position="92"/>
        <end position="113"/>
    </location>
</feature>
<keyword evidence="3" id="KW-1133">Transmembrane helix</keyword>
<keyword evidence="1" id="KW-0378">Hydrolase</keyword>
<dbReference type="GO" id="GO:0030435">
    <property type="term" value="P:sporulation resulting in formation of a cellular spore"/>
    <property type="evidence" value="ECO:0007669"/>
    <property type="project" value="UniProtKB-KW"/>
</dbReference>
<gene>
    <name evidence="4" type="ORF">SAMN02746066_00290</name>
</gene>